<evidence type="ECO:0000313" key="2">
    <source>
        <dbReference type="EMBL" id="WMW67240.1"/>
    </source>
</evidence>
<keyword evidence="2" id="KW-0238">DNA-binding</keyword>
<protein>
    <submittedName>
        <fullName evidence="2">DNA-binding protein</fullName>
    </submittedName>
</protein>
<organism evidence="2 3">
    <name type="scientific">Nitratidesulfovibrio liaohensis</name>
    <dbReference type="NCBI Taxonomy" id="2604158"/>
    <lineage>
        <taxon>Bacteria</taxon>
        <taxon>Pseudomonadati</taxon>
        <taxon>Thermodesulfobacteriota</taxon>
        <taxon>Desulfovibrionia</taxon>
        <taxon>Desulfovibrionales</taxon>
        <taxon>Desulfovibrionaceae</taxon>
        <taxon>Nitratidesulfovibrio</taxon>
    </lineage>
</organism>
<feature type="domain" description="DUF7479" evidence="1">
    <location>
        <begin position="6"/>
        <end position="63"/>
    </location>
</feature>
<evidence type="ECO:0000259" key="1">
    <source>
        <dbReference type="Pfam" id="PF24292"/>
    </source>
</evidence>
<keyword evidence="3" id="KW-1185">Reference proteome</keyword>
<dbReference type="GO" id="GO:0016853">
    <property type="term" value="F:isomerase activity"/>
    <property type="evidence" value="ECO:0007669"/>
    <property type="project" value="UniProtKB-KW"/>
</dbReference>
<dbReference type="Proteomes" id="UP001180616">
    <property type="component" value="Chromosome"/>
</dbReference>
<proteinExistence type="predicted"/>
<dbReference type="InterPro" id="IPR055902">
    <property type="entry name" value="DUF7479"/>
</dbReference>
<reference evidence="2" key="1">
    <citation type="submission" date="2023-09" db="EMBL/GenBank/DDBJ databases">
        <authorList>
            <consortium name="CW5 consortium"/>
            <person name="Lu C.-W."/>
        </authorList>
    </citation>
    <scope>NUCLEOTIDE SEQUENCE</scope>
    <source>
        <strain evidence="2">KPS</strain>
    </source>
</reference>
<dbReference type="InterPro" id="IPR054656">
    <property type="entry name" value="DVU_1557-like"/>
</dbReference>
<dbReference type="NCBIfam" id="NF045645">
    <property type="entry name" value="DVU_1557_fam"/>
    <property type="match status" value="1"/>
</dbReference>
<keyword evidence="2" id="KW-0413">Isomerase</keyword>
<evidence type="ECO:0000313" key="3">
    <source>
        <dbReference type="Proteomes" id="UP001180616"/>
    </source>
</evidence>
<gene>
    <name evidence="2" type="ORF">KPS_000765</name>
</gene>
<dbReference type="GO" id="GO:0003677">
    <property type="term" value="F:DNA binding"/>
    <property type="evidence" value="ECO:0007669"/>
    <property type="project" value="UniProtKB-KW"/>
</dbReference>
<dbReference type="EMBL" id="CP133659">
    <property type="protein sequence ID" value="WMW67240.1"/>
    <property type="molecule type" value="Genomic_DNA"/>
</dbReference>
<accession>A0ABY9R668</accession>
<dbReference type="Pfam" id="PF24292">
    <property type="entry name" value="DUF7479"/>
    <property type="match status" value="1"/>
</dbReference>
<sequence length="63" mass="6756">MPASGNWSCACGGVPRPLSVELTYLGSTFNVRLLTCPDCGQVLVDESLALGKMLEVEQLLEDK</sequence>
<name>A0ABY9R668_9BACT</name>